<dbReference type="InterPro" id="IPR000943">
    <property type="entry name" value="RNA_pol_sigma70"/>
</dbReference>
<dbReference type="PANTHER" id="PTHR30603">
    <property type="entry name" value="RNA POLYMERASE SIGMA FACTOR RPO"/>
    <property type="match status" value="1"/>
</dbReference>
<reference evidence="11 12" key="1">
    <citation type="submission" date="2018-01" db="EMBL/GenBank/DDBJ databases">
        <title>Species boundaries and ecological features among Paraburkholderia terrae DSMZ17804T, P. hospita DSMZ17164T and P. caribensis DSMZ13236T.</title>
        <authorList>
            <person name="Pratama A.A."/>
        </authorList>
    </citation>
    <scope>NUCLEOTIDE SEQUENCE [LARGE SCALE GENOMIC DNA]</scope>
    <source>
        <strain evidence="11 12">DSM 17804</strain>
    </source>
</reference>
<dbReference type="GO" id="GO:0016987">
    <property type="term" value="F:sigma factor activity"/>
    <property type="evidence" value="ECO:0007669"/>
    <property type="project" value="UniProtKB-UniRule"/>
</dbReference>
<dbReference type="GO" id="GO:0003677">
    <property type="term" value="F:DNA binding"/>
    <property type="evidence" value="ECO:0007669"/>
    <property type="project" value="UniProtKB-UniRule"/>
</dbReference>
<dbReference type="OrthoDB" id="9809557at2"/>
<dbReference type="NCBIfam" id="NF004208">
    <property type="entry name" value="PRK05658.1"/>
    <property type="match status" value="1"/>
</dbReference>
<comment type="subunit">
    <text evidence="6">Interacts transiently with the RNA polymerase catalytic core.</text>
</comment>
<feature type="region of interest" description="Sigma-70 factor domain-3" evidence="6">
    <location>
        <begin position="640"/>
        <end position="716"/>
    </location>
</feature>
<dbReference type="PROSITE" id="PS00716">
    <property type="entry name" value="SIGMA70_2"/>
    <property type="match status" value="1"/>
</dbReference>
<keyword evidence="2 6" id="KW-0805">Transcription regulation</keyword>
<dbReference type="FunFam" id="1.10.10.10:FF:000002">
    <property type="entry name" value="RNA polymerase sigma factor SigA"/>
    <property type="match status" value="1"/>
</dbReference>
<dbReference type="PANTHER" id="PTHR30603:SF60">
    <property type="entry name" value="RNA POLYMERASE SIGMA FACTOR RPOD"/>
    <property type="match status" value="1"/>
</dbReference>
<dbReference type="PROSITE" id="PS00715">
    <property type="entry name" value="SIGMA70_1"/>
    <property type="match status" value="1"/>
</dbReference>
<dbReference type="GO" id="GO:0005737">
    <property type="term" value="C:cytoplasm"/>
    <property type="evidence" value="ECO:0007669"/>
    <property type="project" value="UniProtKB-SubCell"/>
</dbReference>
<dbReference type="Pfam" id="PF04546">
    <property type="entry name" value="Sigma70_ner"/>
    <property type="match status" value="1"/>
</dbReference>
<evidence type="ECO:0000256" key="7">
    <source>
        <dbReference type="SAM" id="Coils"/>
    </source>
</evidence>
<dbReference type="SUPFAM" id="SSF88659">
    <property type="entry name" value="Sigma3 and sigma4 domains of RNA polymerase sigma factors"/>
    <property type="match status" value="2"/>
</dbReference>
<feature type="domain" description="RNA polymerase sigma-70" evidence="9">
    <location>
        <begin position="585"/>
        <end position="598"/>
    </location>
</feature>
<feature type="region of interest" description="Sigma-70 factor domain-4" evidence="6">
    <location>
        <begin position="729"/>
        <end position="782"/>
    </location>
</feature>
<dbReference type="AlphaFoldDB" id="A0A2I8EVE3"/>
<keyword evidence="3 6" id="KW-0731">Sigma factor</keyword>
<dbReference type="CDD" id="cd06171">
    <property type="entry name" value="Sigma70_r4"/>
    <property type="match status" value="1"/>
</dbReference>
<evidence type="ECO:0000256" key="4">
    <source>
        <dbReference type="ARBA" id="ARBA00023125"/>
    </source>
</evidence>
<dbReference type="Pfam" id="PF03979">
    <property type="entry name" value="Sigma70_r1_1"/>
    <property type="match status" value="1"/>
</dbReference>
<dbReference type="EMBL" id="CP026112">
    <property type="protein sequence ID" value="AUT63418.1"/>
    <property type="molecule type" value="Genomic_DNA"/>
</dbReference>
<feature type="region of interest" description="Disordered" evidence="8">
    <location>
        <begin position="122"/>
        <end position="145"/>
    </location>
</feature>
<feature type="short sequence motif" description="Interaction with polymerase core subunit RpoC" evidence="6">
    <location>
        <begin position="585"/>
        <end position="588"/>
    </location>
</feature>
<feature type="region of interest" description="Sigma-70 factor domain-2" evidence="6">
    <location>
        <begin position="561"/>
        <end position="631"/>
    </location>
</feature>
<dbReference type="Pfam" id="PF00140">
    <property type="entry name" value="Sigma70_r1_2"/>
    <property type="match status" value="1"/>
</dbReference>
<dbReference type="Gene3D" id="1.10.601.10">
    <property type="entry name" value="RNA Polymerase Primary Sigma Factor"/>
    <property type="match status" value="1"/>
</dbReference>
<feature type="DNA-binding region" description="H-T-H motif" evidence="6">
    <location>
        <begin position="755"/>
        <end position="774"/>
    </location>
</feature>
<evidence type="ECO:0000256" key="8">
    <source>
        <dbReference type="SAM" id="MobiDB-lite"/>
    </source>
</evidence>
<comment type="function">
    <text evidence="6">Sigma factors are initiation factors that promote the attachment of RNA polymerase to specific initiation sites and are then released. This sigma factor is the primary sigma factor during exponential growth.</text>
</comment>
<dbReference type="InterPro" id="IPR013324">
    <property type="entry name" value="RNA_pol_sigma_r3/r4-like"/>
</dbReference>
<dbReference type="InterPro" id="IPR042189">
    <property type="entry name" value="RNA_pol_sigma_70_r1_1_sf"/>
</dbReference>
<feature type="region of interest" description="Disordered" evidence="8">
    <location>
        <begin position="1"/>
        <end position="97"/>
    </location>
</feature>
<dbReference type="InterPro" id="IPR036388">
    <property type="entry name" value="WH-like_DNA-bd_sf"/>
</dbReference>
<keyword evidence="5 6" id="KW-0804">Transcription</keyword>
<accession>A0A2I8EVE3</accession>
<keyword evidence="4 6" id="KW-0238">DNA-binding</keyword>
<dbReference type="NCBIfam" id="TIGR02937">
    <property type="entry name" value="sigma70-ECF"/>
    <property type="match status" value="1"/>
</dbReference>
<evidence type="ECO:0000259" key="9">
    <source>
        <dbReference type="PROSITE" id="PS00715"/>
    </source>
</evidence>
<evidence type="ECO:0000259" key="10">
    <source>
        <dbReference type="PROSITE" id="PS00716"/>
    </source>
</evidence>
<dbReference type="InterPro" id="IPR007630">
    <property type="entry name" value="RNA_pol_sigma70_r4"/>
</dbReference>
<keyword evidence="7" id="KW-0175">Coiled coil</keyword>
<dbReference type="FunFam" id="1.10.10.10:FF:000004">
    <property type="entry name" value="RNA polymerase sigma factor SigA"/>
    <property type="match status" value="1"/>
</dbReference>
<organism evidence="11 12">
    <name type="scientific">Paraburkholderia terrae</name>
    <dbReference type="NCBI Taxonomy" id="311230"/>
    <lineage>
        <taxon>Bacteria</taxon>
        <taxon>Pseudomonadati</taxon>
        <taxon>Pseudomonadota</taxon>
        <taxon>Betaproteobacteria</taxon>
        <taxon>Burkholderiales</taxon>
        <taxon>Burkholderiaceae</taxon>
        <taxon>Paraburkholderia</taxon>
    </lineage>
</organism>
<keyword evidence="1 6" id="KW-0963">Cytoplasm</keyword>
<dbReference type="SUPFAM" id="SSF88946">
    <property type="entry name" value="Sigma2 domain of RNA polymerase sigma factors"/>
    <property type="match status" value="1"/>
</dbReference>
<dbReference type="PRINTS" id="PR00046">
    <property type="entry name" value="SIGMA70FCT"/>
</dbReference>
<dbReference type="InterPro" id="IPR014284">
    <property type="entry name" value="RNA_pol_sigma-70_dom"/>
</dbReference>
<dbReference type="InterPro" id="IPR013325">
    <property type="entry name" value="RNA_pol_sigma_r2"/>
</dbReference>
<feature type="compositionally biased region" description="Acidic residues" evidence="8">
    <location>
        <begin position="348"/>
        <end position="381"/>
    </location>
</feature>
<dbReference type="InterPro" id="IPR050239">
    <property type="entry name" value="Sigma-70_RNA_pol_init_factors"/>
</dbReference>
<feature type="domain" description="RNA polymerase sigma-70" evidence="10">
    <location>
        <begin position="754"/>
        <end position="780"/>
    </location>
</feature>
<dbReference type="NCBIfam" id="TIGR02393">
    <property type="entry name" value="RpoD_Cterm"/>
    <property type="match status" value="1"/>
</dbReference>
<dbReference type="Pfam" id="PF04542">
    <property type="entry name" value="Sigma70_r2"/>
    <property type="match status" value="1"/>
</dbReference>
<evidence type="ECO:0000256" key="1">
    <source>
        <dbReference type="ARBA" id="ARBA00022490"/>
    </source>
</evidence>
<proteinExistence type="inferred from homology"/>
<dbReference type="InterPro" id="IPR007627">
    <property type="entry name" value="RNA_pol_sigma70_r2"/>
</dbReference>
<comment type="similarity">
    <text evidence="6">Belongs to the sigma-70 factor family. RpoD/SigA subfamily.</text>
</comment>
<dbReference type="InterPro" id="IPR028630">
    <property type="entry name" value="Sigma70_RpoD"/>
</dbReference>
<dbReference type="GO" id="GO:0006352">
    <property type="term" value="P:DNA-templated transcription initiation"/>
    <property type="evidence" value="ECO:0007669"/>
    <property type="project" value="UniProtKB-UniRule"/>
</dbReference>
<feature type="compositionally biased region" description="Low complexity" evidence="8">
    <location>
        <begin position="131"/>
        <end position="141"/>
    </location>
</feature>
<dbReference type="InterPro" id="IPR007624">
    <property type="entry name" value="RNA_pol_sigma70_r3"/>
</dbReference>
<comment type="subcellular location">
    <subcellularLocation>
        <location evidence="6">Cytoplasm</location>
    </subcellularLocation>
</comment>
<dbReference type="InterPro" id="IPR007631">
    <property type="entry name" value="RNA_pol_sigma_70_non-ess"/>
</dbReference>
<evidence type="ECO:0000313" key="12">
    <source>
        <dbReference type="Proteomes" id="UP000243502"/>
    </source>
</evidence>
<name>A0A2I8EVE3_9BURK</name>
<gene>
    <name evidence="6" type="primary">rpoD</name>
    <name evidence="11" type="ORF">C2L65_28295</name>
</gene>
<dbReference type="Pfam" id="PF04539">
    <property type="entry name" value="Sigma70_r3"/>
    <property type="match status" value="1"/>
</dbReference>
<dbReference type="HAMAP" id="MF_00963">
    <property type="entry name" value="Sigma70_RpoD_SigA"/>
    <property type="match status" value="1"/>
</dbReference>
<feature type="compositionally biased region" description="Low complexity" evidence="8">
    <location>
        <begin position="21"/>
        <end position="69"/>
    </location>
</feature>
<feature type="region of interest" description="Disordered" evidence="8">
    <location>
        <begin position="348"/>
        <end position="385"/>
    </location>
</feature>
<dbReference type="Gene3D" id="1.10.220.120">
    <property type="entry name" value="Sigma-70 factor, region 1.1"/>
    <property type="match status" value="1"/>
</dbReference>
<feature type="coiled-coil region" evidence="7">
    <location>
        <begin position="540"/>
        <end position="567"/>
    </location>
</feature>
<dbReference type="Pfam" id="PF04545">
    <property type="entry name" value="Sigma70_r4"/>
    <property type="match status" value="1"/>
</dbReference>
<protein>
    <recommendedName>
        <fullName evidence="6">RNA polymerase sigma factor RpoD</fullName>
    </recommendedName>
    <alternativeName>
        <fullName evidence="6">Sigma-70</fullName>
    </alternativeName>
</protein>
<dbReference type="Gene3D" id="1.10.10.10">
    <property type="entry name" value="Winged helix-like DNA-binding domain superfamily/Winged helix DNA-binding domain"/>
    <property type="match status" value="2"/>
</dbReference>
<dbReference type="Proteomes" id="UP000243502">
    <property type="component" value="Chromosome 2"/>
</dbReference>
<dbReference type="FunFam" id="1.10.601.10:FF:000002">
    <property type="entry name" value="RNA polymerase sigma factor RpoD"/>
    <property type="match status" value="1"/>
</dbReference>
<evidence type="ECO:0000256" key="5">
    <source>
        <dbReference type="ARBA" id="ARBA00023163"/>
    </source>
</evidence>
<evidence type="ECO:0000313" key="11">
    <source>
        <dbReference type="EMBL" id="AUT63418.1"/>
    </source>
</evidence>
<evidence type="ECO:0000256" key="6">
    <source>
        <dbReference type="HAMAP-Rule" id="MF_00963"/>
    </source>
</evidence>
<sequence length="796" mass="88715">MVKTTGGKKATGSGSDEPKTTTRVSAARSAPSAPKKSAETAATPVARKQASTARAASVTSKSVASVAKRQGVSSEREADVAQDDAAPRESLVSTVQPAVVQQPAVETTAGMANSMTKKLNEVSVDDDASPSEEAAAATPATGKVEKVKARDRRAKEKALLKDAFASSQPGTVEELEERRSKLRALIKLGKERGFLTYGEINDHLPDNFTETEAIEGIISTFNDMGVAVYEQAPDAETLLLNDNAPNASSDDEVEEEAEVALSTVDSEFGRTTDPVRMYMREMGTVELLTREGEIEIAKRIEDGLKHMVMAISACPTTIADILAMAERVANEEIRIDELVDGLIDANAEDTDGFSEQEAEAIENEEEEEAEADEEEEEDDDGAAQATANAAQLEELKRMSLEKFAMISEWFDKMRRAFEKEGYKSKSYLKAQETIQEELMMIRFTARTVERLCDTLRAQVDEVRQVERQILHTVVDKCGMPRAEFIARFPGNETDLEWADKIVTENHAYSAILSRNVPAIREQQQRLLDLQARVVLPLKDLKETNRQMAAGELKARQAKREMTEANLRLVISIAKKYTNRGLQFLDLIQEGNIGLMKAVDKFEYRRGYKFSTYATWWIRQAITRSIADQARTIRIPVHMIETINKMNRISRQILQETGLEPDPATLAEKMEMPEDKIRKIMKIAKEPISMETPIGDDDDSHLGDFIEDNNTVAPADAALHASMRDVVKDVLDSLTPREAKVLRMRFGIEMSTDHTLEEVGKQFDVTRERIRQIEAKALRKLRHPSRSDKLKSFLEGN</sequence>
<dbReference type="InterPro" id="IPR012760">
    <property type="entry name" value="RNA_pol_sigma_RpoD_C"/>
</dbReference>
<dbReference type="InterPro" id="IPR007127">
    <property type="entry name" value="RNA_pol_sigma_70_r1_1"/>
</dbReference>
<feature type="compositionally biased region" description="Low complexity" evidence="8">
    <location>
        <begin position="1"/>
        <end position="12"/>
    </location>
</feature>
<evidence type="ECO:0000256" key="2">
    <source>
        <dbReference type="ARBA" id="ARBA00023015"/>
    </source>
</evidence>
<dbReference type="InterPro" id="IPR009042">
    <property type="entry name" value="RNA_pol_sigma70_r1_2"/>
</dbReference>
<evidence type="ECO:0000256" key="3">
    <source>
        <dbReference type="ARBA" id="ARBA00023082"/>
    </source>
</evidence>
<dbReference type="KEGG" id="pter:C2L65_28295"/>